<dbReference type="HOGENOM" id="CLU_2586589_0_0_5"/>
<reference evidence="1 2" key="1">
    <citation type="journal article" date="2012" name="J. Bacteriol.">
        <title>Complete genome sequence of Pelagibacterium halotolerans B2T.</title>
        <authorList>
            <person name="Huo Y.Y."/>
            <person name="Cheng H."/>
            <person name="Han X.F."/>
            <person name="Jiang X.W."/>
            <person name="Sun C."/>
            <person name="Zhang X.Q."/>
            <person name="Zhu X.F."/>
            <person name="Liu Y.F."/>
            <person name="Li P.F."/>
            <person name="Ni P.X."/>
            <person name="Wu M."/>
        </authorList>
    </citation>
    <scope>NUCLEOTIDE SEQUENCE [LARGE SCALE GENOMIC DNA]</scope>
    <source>
        <strain evidence="2">DSM 22347 / JCM 15775 / CGMCC 1.7692 / B2</strain>
    </source>
</reference>
<keyword evidence="2" id="KW-1185">Reference proteome</keyword>
<dbReference type="Proteomes" id="UP000008850">
    <property type="component" value="Chromosome"/>
</dbReference>
<gene>
    <name evidence="1" type="ordered locus">KKY_2651</name>
</gene>
<accession>G4RBI3</accession>
<dbReference type="KEGG" id="phl:KKY_2651"/>
<dbReference type="AlphaFoldDB" id="G4RBI3"/>
<organism evidence="1 2">
    <name type="scientific">Pelagibacterium halotolerans (strain DSM 22347 / JCM 15775 / CGMCC 1.7692 / B2)</name>
    <dbReference type="NCBI Taxonomy" id="1082931"/>
    <lineage>
        <taxon>Bacteria</taxon>
        <taxon>Pseudomonadati</taxon>
        <taxon>Pseudomonadota</taxon>
        <taxon>Alphaproteobacteria</taxon>
        <taxon>Hyphomicrobiales</taxon>
        <taxon>Devosiaceae</taxon>
        <taxon>Pelagibacterium</taxon>
    </lineage>
</organism>
<dbReference type="eggNOG" id="ENOG5033IQC">
    <property type="taxonomic scope" value="Bacteria"/>
</dbReference>
<dbReference type="EMBL" id="CP003075">
    <property type="protein sequence ID" value="AEQ52659.1"/>
    <property type="molecule type" value="Genomic_DNA"/>
</dbReference>
<proteinExistence type="predicted"/>
<evidence type="ECO:0000313" key="1">
    <source>
        <dbReference type="EMBL" id="AEQ52659.1"/>
    </source>
</evidence>
<name>G4RBI3_PELHB</name>
<protein>
    <submittedName>
        <fullName evidence="1">Uncharacterized protein</fullName>
    </submittedName>
</protein>
<evidence type="ECO:0000313" key="2">
    <source>
        <dbReference type="Proteomes" id="UP000008850"/>
    </source>
</evidence>
<dbReference type="RefSeq" id="WP_014131808.1">
    <property type="nucleotide sequence ID" value="NC_016078.1"/>
</dbReference>
<sequence>MARLAAKYGADTSLEQMLNLLAADCPWTTDRRKPQKYRKACGIHLPDIERDPTPPPDLPPAFGGLSIIEMGRSARLVEFR</sequence>